<evidence type="ECO:0000313" key="2">
    <source>
        <dbReference type="Proteomes" id="UP001197378"/>
    </source>
</evidence>
<dbReference type="EMBL" id="JAAXYO010000192">
    <property type="protein sequence ID" value="MBU2789263.1"/>
    <property type="molecule type" value="Genomic_DNA"/>
</dbReference>
<name>A0AAE2YSH4_9PROT</name>
<proteinExistence type="predicted"/>
<sequence length="95" mass="10815">MFTVPILLHRDIAEENLRADTSLRLAVAIWYFNRSLLVKENYGMDKPLTGVTAVPKLSGYAAGNQNGVMTIYFPDQEVNPVYLARLQRYPKEVIK</sequence>
<organism evidence="1 2">
    <name type="scientific">Igneacidithiobacillus copahuensis</name>
    <dbReference type="NCBI Taxonomy" id="2724909"/>
    <lineage>
        <taxon>Bacteria</taxon>
        <taxon>Pseudomonadati</taxon>
        <taxon>Pseudomonadota</taxon>
        <taxon>Acidithiobacillia</taxon>
        <taxon>Acidithiobacillales</taxon>
        <taxon>Acidithiobacillaceae</taxon>
        <taxon>Igneacidithiobacillus</taxon>
    </lineage>
</organism>
<dbReference type="AlphaFoldDB" id="A0AAE2YSH4"/>
<evidence type="ECO:0000313" key="1">
    <source>
        <dbReference type="EMBL" id="MBU2789263.1"/>
    </source>
</evidence>
<gene>
    <name evidence="1" type="ORF">HFQ13_13815</name>
</gene>
<protein>
    <submittedName>
        <fullName evidence="1">Uncharacterized protein</fullName>
    </submittedName>
</protein>
<dbReference type="Proteomes" id="UP001197378">
    <property type="component" value="Unassembled WGS sequence"/>
</dbReference>
<reference evidence="1" key="1">
    <citation type="journal article" date="2021" name="ISME J.">
        <title>Genomic evolution of the class Acidithiobacillia: deep-branching Proteobacteria living in extreme acidic conditions.</title>
        <authorList>
            <person name="Moya-Beltran A."/>
            <person name="Beard S."/>
            <person name="Rojas-Villalobos C."/>
            <person name="Issotta F."/>
            <person name="Gallardo Y."/>
            <person name="Ulloa R."/>
            <person name="Giaveno A."/>
            <person name="Degli Esposti M."/>
            <person name="Johnson D.B."/>
            <person name="Quatrini R."/>
        </authorList>
    </citation>
    <scope>NUCLEOTIDE SEQUENCE</scope>
    <source>
        <strain evidence="1">VAN18-1</strain>
    </source>
</reference>
<dbReference type="RefSeq" id="WP_215873275.1">
    <property type="nucleotide sequence ID" value="NZ_JAAXYO010000192.1"/>
</dbReference>
<keyword evidence="2" id="KW-1185">Reference proteome</keyword>
<accession>A0AAE2YSH4</accession>
<comment type="caution">
    <text evidence="1">The sequence shown here is derived from an EMBL/GenBank/DDBJ whole genome shotgun (WGS) entry which is preliminary data.</text>
</comment>